<evidence type="ECO:0000313" key="1">
    <source>
        <dbReference type="EMBL" id="KKN35388.1"/>
    </source>
</evidence>
<dbReference type="InterPro" id="IPR037914">
    <property type="entry name" value="SpoVT-AbrB_sf"/>
</dbReference>
<name>A0A0F9T1N8_9ZZZZ</name>
<comment type="caution">
    <text evidence="1">The sequence shown here is derived from an EMBL/GenBank/DDBJ whole genome shotgun (WGS) entry which is preliminary data.</text>
</comment>
<reference evidence="1" key="1">
    <citation type="journal article" date="2015" name="Nature">
        <title>Complex archaea that bridge the gap between prokaryotes and eukaryotes.</title>
        <authorList>
            <person name="Spang A."/>
            <person name="Saw J.H."/>
            <person name="Jorgensen S.L."/>
            <person name="Zaremba-Niedzwiedzka K."/>
            <person name="Martijn J."/>
            <person name="Lind A.E."/>
            <person name="van Eijk R."/>
            <person name="Schleper C."/>
            <person name="Guy L."/>
            <person name="Ettema T.J."/>
        </authorList>
    </citation>
    <scope>NUCLEOTIDE SEQUENCE</scope>
</reference>
<sequence>MRKEIKRWGNSAVIVLTKEDLKLRKLKVGDIVNIEELTKVNEIKGKEK</sequence>
<evidence type="ECO:0008006" key="2">
    <source>
        <dbReference type="Google" id="ProtNLM"/>
    </source>
</evidence>
<proteinExistence type="predicted"/>
<gene>
    <name evidence="1" type="ORF">LCGC14_0784150</name>
</gene>
<protein>
    <recommendedName>
        <fullName evidence="2">SpoVT-AbrB domain-containing protein</fullName>
    </recommendedName>
</protein>
<dbReference type="AlphaFoldDB" id="A0A0F9T1N8"/>
<dbReference type="EMBL" id="LAZR01002041">
    <property type="protein sequence ID" value="KKN35388.1"/>
    <property type="molecule type" value="Genomic_DNA"/>
</dbReference>
<accession>A0A0F9T1N8</accession>
<dbReference type="SUPFAM" id="SSF89447">
    <property type="entry name" value="AbrB/MazE/MraZ-like"/>
    <property type="match status" value="1"/>
</dbReference>
<dbReference type="Gene3D" id="2.10.260.10">
    <property type="match status" value="1"/>
</dbReference>
<organism evidence="1">
    <name type="scientific">marine sediment metagenome</name>
    <dbReference type="NCBI Taxonomy" id="412755"/>
    <lineage>
        <taxon>unclassified sequences</taxon>
        <taxon>metagenomes</taxon>
        <taxon>ecological metagenomes</taxon>
    </lineage>
</organism>